<evidence type="ECO:0000313" key="4">
    <source>
        <dbReference type="Proteomes" id="UP000735302"/>
    </source>
</evidence>
<gene>
    <name evidence="3" type="ORF">PoB_000607600</name>
</gene>
<name>A0AAV3YB19_9GAST</name>
<dbReference type="Proteomes" id="UP000735302">
    <property type="component" value="Unassembled WGS sequence"/>
</dbReference>
<feature type="region of interest" description="Disordered" evidence="1">
    <location>
        <begin position="1"/>
        <end position="28"/>
    </location>
</feature>
<dbReference type="AlphaFoldDB" id="A0AAV3YB19"/>
<evidence type="ECO:0000256" key="2">
    <source>
        <dbReference type="SAM" id="Phobius"/>
    </source>
</evidence>
<feature type="transmembrane region" description="Helical" evidence="2">
    <location>
        <begin position="70"/>
        <end position="91"/>
    </location>
</feature>
<reference evidence="3 4" key="1">
    <citation type="journal article" date="2021" name="Elife">
        <title>Chloroplast acquisition without the gene transfer in kleptoplastic sea slugs, Plakobranchus ocellatus.</title>
        <authorList>
            <person name="Maeda T."/>
            <person name="Takahashi S."/>
            <person name="Yoshida T."/>
            <person name="Shimamura S."/>
            <person name="Takaki Y."/>
            <person name="Nagai Y."/>
            <person name="Toyoda A."/>
            <person name="Suzuki Y."/>
            <person name="Arimoto A."/>
            <person name="Ishii H."/>
            <person name="Satoh N."/>
            <person name="Nishiyama T."/>
            <person name="Hasebe M."/>
            <person name="Maruyama T."/>
            <person name="Minagawa J."/>
            <person name="Obokata J."/>
            <person name="Shigenobu S."/>
        </authorList>
    </citation>
    <scope>NUCLEOTIDE SEQUENCE [LARGE SCALE GENOMIC DNA]</scope>
</reference>
<feature type="compositionally biased region" description="Acidic residues" evidence="1">
    <location>
        <begin position="9"/>
        <end position="28"/>
    </location>
</feature>
<protein>
    <submittedName>
        <fullName evidence="3">Uncharacterized protein</fullName>
    </submittedName>
</protein>
<sequence length="97" mass="10786">MPTLTLGNPDEEETSLGEVTREDDDQVEVDEENEAEVDFKLLDTSVEDGVVKDSNSYTVNNNNSSGTPGMYSFIVFSLAVYFLSISTHLSLRLYRAL</sequence>
<proteinExistence type="predicted"/>
<keyword evidence="2" id="KW-0812">Transmembrane</keyword>
<evidence type="ECO:0000256" key="1">
    <source>
        <dbReference type="SAM" id="MobiDB-lite"/>
    </source>
</evidence>
<keyword evidence="2" id="KW-0472">Membrane</keyword>
<keyword evidence="2" id="KW-1133">Transmembrane helix</keyword>
<keyword evidence="4" id="KW-1185">Reference proteome</keyword>
<comment type="caution">
    <text evidence="3">The sequence shown here is derived from an EMBL/GenBank/DDBJ whole genome shotgun (WGS) entry which is preliminary data.</text>
</comment>
<organism evidence="3 4">
    <name type="scientific">Plakobranchus ocellatus</name>
    <dbReference type="NCBI Taxonomy" id="259542"/>
    <lineage>
        <taxon>Eukaryota</taxon>
        <taxon>Metazoa</taxon>
        <taxon>Spiralia</taxon>
        <taxon>Lophotrochozoa</taxon>
        <taxon>Mollusca</taxon>
        <taxon>Gastropoda</taxon>
        <taxon>Heterobranchia</taxon>
        <taxon>Euthyneura</taxon>
        <taxon>Panpulmonata</taxon>
        <taxon>Sacoglossa</taxon>
        <taxon>Placobranchoidea</taxon>
        <taxon>Plakobranchidae</taxon>
        <taxon>Plakobranchus</taxon>
    </lineage>
</organism>
<accession>A0AAV3YB19</accession>
<dbReference type="EMBL" id="BLXT01000687">
    <property type="protein sequence ID" value="GFN79570.1"/>
    <property type="molecule type" value="Genomic_DNA"/>
</dbReference>
<evidence type="ECO:0000313" key="3">
    <source>
        <dbReference type="EMBL" id="GFN79570.1"/>
    </source>
</evidence>